<proteinExistence type="predicted"/>
<evidence type="ECO:0000313" key="7">
    <source>
        <dbReference type="Proteomes" id="UP000638353"/>
    </source>
</evidence>
<sequence length="379" mass="41062">MHTFRSADLDETRQAIGESFYTTRIDPLGEPGEFESRIDTAHVGSLTVGDLVLGADLRMRFGELGHYHVNVLLDGTLAWRQHGRAEAVATPQRGCVLDPESVTRIDHWSRDCRLLALKIEPAALHRQLECLLDRTLRGPVDFTPDIDVSRGAGRSWARLMSWAVEEARDADGLPGHALMAAPLQETLLNGLLLAADHPYREELAAPAPPLRPAPVKRVLDLIHAHPEHTHTAASLAAVAQVGVRRLQEGFRQHVGTTPTAYLRGIRLDRVRTDLARAAEGGAAGTTVADVAFRWGFGHLGRFAAAYRDRFGESPSHTLRHPGPGSPHKAASSPHTAPGSPHTAPGSPHTAPGSPHKAPGSPRKADEDRAERIVPFRTAP</sequence>
<dbReference type="PANTHER" id="PTHR46796">
    <property type="entry name" value="HTH-TYPE TRANSCRIPTIONAL ACTIVATOR RHAS-RELATED"/>
    <property type="match status" value="1"/>
</dbReference>
<protein>
    <recommendedName>
        <fullName evidence="5">HTH araC/xylS-type domain-containing protein</fullName>
    </recommendedName>
</protein>
<dbReference type="EMBL" id="BMVC01000005">
    <property type="protein sequence ID" value="GHC93732.1"/>
    <property type="molecule type" value="Genomic_DNA"/>
</dbReference>
<evidence type="ECO:0000259" key="5">
    <source>
        <dbReference type="PROSITE" id="PS01124"/>
    </source>
</evidence>
<feature type="domain" description="HTH araC/xylS-type" evidence="5">
    <location>
        <begin position="216"/>
        <end position="320"/>
    </location>
</feature>
<keyword evidence="3" id="KW-0804">Transcription</keyword>
<organism evidence="6 7">
    <name type="scientific">Streptomyces finlayi</name>
    <dbReference type="NCBI Taxonomy" id="67296"/>
    <lineage>
        <taxon>Bacteria</taxon>
        <taxon>Bacillati</taxon>
        <taxon>Actinomycetota</taxon>
        <taxon>Actinomycetes</taxon>
        <taxon>Kitasatosporales</taxon>
        <taxon>Streptomycetaceae</taxon>
        <taxon>Streptomyces</taxon>
    </lineage>
</organism>
<gene>
    <name evidence="6" type="ORF">GCM10010334_31140</name>
</gene>
<dbReference type="SUPFAM" id="SSF46689">
    <property type="entry name" value="Homeodomain-like"/>
    <property type="match status" value="1"/>
</dbReference>
<accession>A0A918WXV1</accession>
<evidence type="ECO:0000256" key="2">
    <source>
        <dbReference type="ARBA" id="ARBA00023125"/>
    </source>
</evidence>
<keyword evidence="2" id="KW-0238">DNA-binding</keyword>
<dbReference type="InterPro" id="IPR009057">
    <property type="entry name" value="Homeodomain-like_sf"/>
</dbReference>
<evidence type="ECO:0000256" key="3">
    <source>
        <dbReference type="ARBA" id="ARBA00023163"/>
    </source>
</evidence>
<keyword evidence="1" id="KW-0805">Transcription regulation</keyword>
<dbReference type="SMART" id="SM00342">
    <property type="entry name" value="HTH_ARAC"/>
    <property type="match status" value="1"/>
</dbReference>
<dbReference type="Proteomes" id="UP000638353">
    <property type="component" value="Unassembled WGS sequence"/>
</dbReference>
<dbReference type="RefSeq" id="WP_189821501.1">
    <property type="nucleotide sequence ID" value="NZ_BMVC01000005.1"/>
</dbReference>
<dbReference type="Gene3D" id="1.10.10.60">
    <property type="entry name" value="Homeodomain-like"/>
    <property type="match status" value="1"/>
</dbReference>
<dbReference type="InterPro" id="IPR018060">
    <property type="entry name" value="HTH_AraC"/>
</dbReference>
<name>A0A918WXV1_9ACTN</name>
<dbReference type="AlphaFoldDB" id="A0A918WXV1"/>
<reference evidence="6" key="2">
    <citation type="submission" date="2020-09" db="EMBL/GenBank/DDBJ databases">
        <authorList>
            <person name="Sun Q."/>
            <person name="Ohkuma M."/>
        </authorList>
    </citation>
    <scope>NUCLEOTIDE SEQUENCE</scope>
    <source>
        <strain evidence="6">JCM 4637</strain>
    </source>
</reference>
<comment type="caution">
    <text evidence="6">The sequence shown here is derived from an EMBL/GenBank/DDBJ whole genome shotgun (WGS) entry which is preliminary data.</text>
</comment>
<dbReference type="InterPro" id="IPR050204">
    <property type="entry name" value="AraC_XylS_family_regulators"/>
</dbReference>
<evidence type="ECO:0000256" key="4">
    <source>
        <dbReference type="SAM" id="MobiDB-lite"/>
    </source>
</evidence>
<dbReference type="GO" id="GO:0003700">
    <property type="term" value="F:DNA-binding transcription factor activity"/>
    <property type="evidence" value="ECO:0007669"/>
    <property type="project" value="InterPro"/>
</dbReference>
<feature type="compositionally biased region" description="Basic and acidic residues" evidence="4">
    <location>
        <begin position="362"/>
        <end position="373"/>
    </location>
</feature>
<dbReference type="PANTHER" id="PTHR46796:SF12">
    <property type="entry name" value="HTH-TYPE DNA-BINDING TRANSCRIPTIONAL ACTIVATOR EUTR"/>
    <property type="match status" value="1"/>
</dbReference>
<reference evidence="6" key="1">
    <citation type="journal article" date="2014" name="Int. J. Syst. Evol. Microbiol.">
        <title>Complete genome sequence of Corynebacterium casei LMG S-19264T (=DSM 44701T), isolated from a smear-ripened cheese.</title>
        <authorList>
            <consortium name="US DOE Joint Genome Institute (JGI-PGF)"/>
            <person name="Walter F."/>
            <person name="Albersmeier A."/>
            <person name="Kalinowski J."/>
            <person name="Ruckert C."/>
        </authorList>
    </citation>
    <scope>NUCLEOTIDE SEQUENCE</scope>
    <source>
        <strain evidence="6">JCM 4637</strain>
    </source>
</reference>
<dbReference type="Pfam" id="PF14525">
    <property type="entry name" value="AraC_binding_2"/>
    <property type="match status" value="1"/>
</dbReference>
<dbReference type="InterPro" id="IPR035418">
    <property type="entry name" value="AraC-bd_2"/>
</dbReference>
<evidence type="ECO:0000313" key="6">
    <source>
        <dbReference type="EMBL" id="GHC93732.1"/>
    </source>
</evidence>
<feature type="region of interest" description="Disordered" evidence="4">
    <location>
        <begin position="313"/>
        <end position="379"/>
    </location>
</feature>
<dbReference type="GO" id="GO:0043565">
    <property type="term" value="F:sequence-specific DNA binding"/>
    <property type="evidence" value="ECO:0007669"/>
    <property type="project" value="InterPro"/>
</dbReference>
<dbReference type="PROSITE" id="PS01124">
    <property type="entry name" value="HTH_ARAC_FAMILY_2"/>
    <property type="match status" value="1"/>
</dbReference>
<dbReference type="Pfam" id="PF12833">
    <property type="entry name" value="HTH_18"/>
    <property type="match status" value="1"/>
</dbReference>
<evidence type="ECO:0000256" key="1">
    <source>
        <dbReference type="ARBA" id="ARBA00023015"/>
    </source>
</evidence>